<protein>
    <submittedName>
        <fullName evidence="2">Uncharacterized protein</fullName>
    </submittedName>
</protein>
<dbReference type="EMBL" id="CM008053">
    <property type="protein sequence ID" value="PAN41606.2"/>
    <property type="molecule type" value="Genomic_DNA"/>
</dbReference>
<sequence length="290" mass="31380">MLALLTFYCQFVSSGNPKFPTQLSSALQTFRSNSANSLEGLRISPNSNPRSTNCSGKSPSQLSHSTATPNNNKVHRPKNHSSTSGRRRRRRRRRLRLDVDGVLHDGLPGGGAGVDGVRLHVPARHPELAGAAHDAHLADVGQHLVPAHHRQAAALVLPGGEHEVHQHQEPERLLVRERVRALRAPDLRARGARGARGQRVVDGYHRAEEGGGGVGRRRLRDADRRRARPAHDVVEVELERREPGGVVRRGGRRRQRAQEEEEELAAAAGHGGVGVGARAASGGGRDEAAS</sequence>
<evidence type="ECO:0000313" key="2">
    <source>
        <dbReference type="EMBL" id="PAN41606.2"/>
    </source>
</evidence>
<feature type="region of interest" description="Disordered" evidence="1">
    <location>
        <begin position="205"/>
        <end position="229"/>
    </location>
</feature>
<dbReference type="Gramene" id="PAN41606">
    <property type="protein sequence ID" value="PAN41606"/>
    <property type="gene ID" value="PAHAL_8G048700"/>
</dbReference>
<name>A0A2S3ICZ0_9POAL</name>
<feature type="compositionally biased region" description="Polar residues" evidence="1">
    <location>
        <begin position="44"/>
        <end position="72"/>
    </location>
</feature>
<proteinExistence type="predicted"/>
<organism evidence="2">
    <name type="scientific">Panicum hallii</name>
    <dbReference type="NCBI Taxonomy" id="206008"/>
    <lineage>
        <taxon>Eukaryota</taxon>
        <taxon>Viridiplantae</taxon>
        <taxon>Streptophyta</taxon>
        <taxon>Embryophyta</taxon>
        <taxon>Tracheophyta</taxon>
        <taxon>Spermatophyta</taxon>
        <taxon>Magnoliopsida</taxon>
        <taxon>Liliopsida</taxon>
        <taxon>Poales</taxon>
        <taxon>Poaceae</taxon>
        <taxon>PACMAD clade</taxon>
        <taxon>Panicoideae</taxon>
        <taxon>Panicodae</taxon>
        <taxon>Paniceae</taxon>
        <taxon>Panicinae</taxon>
        <taxon>Panicum</taxon>
        <taxon>Panicum sect. Panicum</taxon>
    </lineage>
</organism>
<feature type="region of interest" description="Disordered" evidence="1">
    <location>
        <begin position="246"/>
        <end position="290"/>
    </location>
</feature>
<feature type="compositionally biased region" description="Basic and acidic residues" evidence="1">
    <location>
        <begin position="220"/>
        <end position="229"/>
    </location>
</feature>
<gene>
    <name evidence="2" type="ORF">PAHAL_8G048700</name>
</gene>
<accession>A0A2S3ICZ0</accession>
<evidence type="ECO:0000256" key="1">
    <source>
        <dbReference type="SAM" id="MobiDB-lite"/>
    </source>
</evidence>
<dbReference type="AlphaFoldDB" id="A0A2S3ICZ0"/>
<dbReference type="Proteomes" id="UP000243499">
    <property type="component" value="Chromosome 8"/>
</dbReference>
<reference evidence="2" key="1">
    <citation type="submission" date="2018-04" db="EMBL/GenBank/DDBJ databases">
        <title>WGS assembly of Panicum hallii.</title>
        <authorList>
            <person name="Lovell J."/>
            <person name="Jenkins J."/>
            <person name="Lowry D."/>
            <person name="Mamidi S."/>
            <person name="Sreedasyam A."/>
            <person name="Weng X."/>
            <person name="Barry K."/>
            <person name="Bonette J."/>
            <person name="Campitelli B."/>
            <person name="Daum C."/>
            <person name="Gordon S."/>
            <person name="Gould B."/>
            <person name="Lipzen A."/>
            <person name="Macqueen A."/>
            <person name="Palacio-Mejia J."/>
            <person name="Plott C."/>
            <person name="Shakirov E."/>
            <person name="Shu S."/>
            <person name="Yoshinaga Y."/>
            <person name="Zane M."/>
            <person name="Rokhsar D."/>
            <person name="Grimwood J."/>
            <person name="Schmutz J."/>
            <person name="Juenger T."/>
        </authorList>
    </citation>
    <scope>NUCLEOTIDE SEQUENCE [LARGE SCALE GENOMIC DNA]</scope>
    <source>
        <strain evidence="2">FIL2</strain>
    </source>
</reference>
<feature type="region of interest" description="Disordered" evidence="1">
    <location>
        <begin position="38"/>
        <end position="100"/>
    </location>
</feature>
<feature type="compositionally biased region" description="Basic residues" evidence="1">
    <location>
        <begin position="73"/>
        <end position="95"/>
    </location>
</feature>